<dbReference type="InterPro" id="IPR003346">
    <property type="entry name" value="Transposase_20"/>
</dbReference>
<dbReference type="GO" id="GO:0004803">
    <property type="term" value="F:transposase activity"/>
    <property type="evidence" value="ECO:0007669"/>
    <property type="project" value="InterPro"/>
</dbReference>
<dbReference type="GO" id="GO:0003677">
    <property type="term" value="F:DNA binding"/>
    <property type="evidence" value="ECO:0007669"/>
    <property type="project" value="InterPro"/>
</dbReference>
<name>A0A3P3XKH6_9SPIR</name>
<organism evidence="2">
    <name type="scientific">uncultured spirochete</name>
    <dbReference type="NCBI Taxonomy" id="156406"/>
    <lineage>
        <taxon>Bacteria</taxon>
        <taxon>Pseudomonadati</taxon>
        <taxon>Spirochaetota</taxon>
        <taxon>Spirochaetia</taxon>
        <taxon>Spirochaetales</taxon>
        <taxon>environmental samples</taxon>
    </lineage>
</organism>
<dbReference type="PANTHER" id="PTHR33055">
    <property type="entry name" value="TRANSPOSASE FOR INSERTION SEQUENCE ELEMENT IS1111A"/>
    <property type="match status" value="1"/>
</dbReference>
<sequence length="211" mass="24007">MTPWTLRYLEWIKKEVTFEEEALQWTLEEYMNEVEHCSLRITRLDGLIDKAVENAPEAMREVVAALQALRGIGKVTAVTIVAEVGQLSRFPTARQSMGYIGTVPSEHSSGETIRRGGITKTGNAHIRRIIIEVAWLQRHKQMLSQAVKLRQERLDPEIQEIALKAMHPLHDRYFRLTARGKSKQQVVTAVGRELLGFIWAIGILVERKNAA</sequence>
<proteinExistence type="predicted"/>
<gene>
    <name evidence="2" type="ORF">SPIROBIBN47_300020</name>
</gene>
<accession>A0A3P3XKH6</accession>
<evidence type="ECO:0000313" key="2">
    <source>
        <dbReference type="EMBL" id="SLM14004.1"/>
    </source>
</evidence>
<dbReference type="AlphaFoldDB" id="A0A3P3XKH6"/>
<dbReference type="GO" id="GO:0006313">
    <property type="term" value="P:DNA transposition"/>
    <property type="evidence" value="ECO:0007669"/>
    <property type="project" value="InterPro"/>
</dbReference>
<evidence type="ECO:0000259" key="1">
    <source>
        <dbReference type="Pfam" id="PF02371"/>
    </source>
</evidence>
<dbReference type="Pfam" id="PF02371">
    <property type="entry name" value="Transposase_20"/>
    <property type="match status" value="1"/>
</dbReference>
<feature type="domain" description="Transposase IS116/IS110/IS902 C-terminal" evidence="1">
    <location>
        <begin position="65"/>
        <end position="140"/>
    </location>
</feature>
<dbReference type="PANTHER" id="PTHR33055:SF13">
    <property type="entry name" value="TRANSPOSASE"/>
    <property type="match status" value="1"/>
</dbReference>
<dbReference type="EMBL" id="FWDM01000024">
    <property type="protein sequence ID" value="SLM14004.1"/>
    <property type="molecule type" value="Genomic_DNA"/>
</dbReference>
<dbReference type="InterPro" id="IPR047650">
    <property type="entry name" value="Transpos_IS110"/>
</dbReference>
<reference evidence="2" key="1">
    <citation type="submission" date="2017-02" db="EMBL/GenBank/DDBJ databases">
        <authorList>
            <person name="Regsiter A."/>
            <person name="William W."/>
        </authorList>
    </citation>
    <scope>NUCLEOTIDE SEQUENCE</scope>
    <source>
        <strain evidence="2">Bib</strain>
    </source>
</reference>
<protein>
    <submittedName>
        <fullName evidence="2">Transposase</fullName>
    </submittedName>
</protein>